<dbReference type="RefSeq" id="WP_367966915.1">
    <property type="nucleotide sequence ID" value="NZ_JBAKFJ010000001.1"/>
</dbReference>
<dbReference type="SMART" id="SM00091">
    <property type="entry name" value="PAS"/>
    <property type="match status" value="1"/>
</dbReference>
<evidence type="ECO:0000256" key="12">
    <source>
        <dbReference type="ARBA" id="ARBA00023012"/>
    </source>
</evidence>
<dbReference type="InterPro" id="IPR001734">
    <property type="entry name" value="Na/solute_symporter"/>
</dbReference>
<dbReference type="PANTHER" id="PTHR43065:SF10">
    <property type="entry name" value="PEROXIDE STRESS-ACTIVATED HISTIDINE KINASE MAK3"/>
    <property type="match status" value="1"/>
</dbReference>
<feature type="domain" description="Histidine kinase" evidence="15">
    <location>
        <begin position="760"/>
        <end position="969"/>
    </location>
</feature>
<keyword evidence="13 14" id="KW-0472">Membrane</keyword>
<feature type="transmembrane region" description="Helical" evidence="14">
    <location>
        <begin position="427"/>
        <end position="448"/>
    </location>
</feature>
<feature type="transmembrane region" description="Helical" evidence="14">
    <location>
        <begin position="274"/>
        <end position="293"/>
    </location>
</feature>
<dbReference type="SUPFAM" id="SSF55874">
    <property type="entry name" value="ATPase domain of HSP90 chaperone/DNA topoisomerase II/histidine kinase"/>
    <property type="match status" value="1"/>
</dbReference>
<dbReference type="NCBIfam" id="TIGR00229">
    <property type="entry name" value="sensory_box"/>
    <property type="match status" value="1"/>
</dbReference>
<evidence type="ECO:0000256" key="10">
    <source>
        <dbReference type="ARBA" id="ARBA00022840"/>
    </source>
</evidence>
<dbReference type="PANTHER" id="PTHR43065">
    <property type="entry name" value="SENSOR HISTIDINE KINASE"/>
    <property type="match status" value="1"/>
</dbReference>
<evidence type="ECO:0000313" key="18">
    <source>
        <dbReference type="Proteomes" id="UP001556653"/>
    </source>
</evidence>
<evidence type="ECO:0000256" key="14">
    <source>
        <dbReference type="SAM" id="Phobius"/>
    </source>
</evidence>
<keyword evidence="18" id="KW-1185">Reference proteome</keyword>
<dbReference type="CDD" id="cd00082">
    <property type="entry name" value="HisKA"/>
    <property type="match status" value="1"/>
</dbReference>
<evidence type="ECO:0000256" key="4">
    <source>
        <dbReference type="ARBA" id="ARBA00012438"/>
    </source>
</evidence>
<dbReference type="SUPFAM" id="SSF47384">
    <property type="entry name" value="Homodimeric domain of signal transducing histidine kinase"/>
    <property type="match status" value="1"/>
</dbReference>
<gene>
    <name evidence="17" type="ORF">V6X64_05445</name>
</gene>
<evidence type="ECO:0000256" key="11">
    <source>
        <dbReference type="ARBA" id="ARBA00022989"/>
    </source>
</evidence>
<sequence length="980" mass="105451">MTFSLGGLFVAAIAYLSLLFLIAHASERGWIPEAVIRHPAVYVLSLGVYATTWSYYGSVGFAANAGITYATIYIGVTLAFALTPVLLMPLLRLTRRHQLTSIADLFAFRFDSRAAGILVTLMLLTGSLPYLALQIRAVSESTQVLSGESPPHLVAVVFCVMVTGFATIFGARHVTPREKHSGLVAAIAFESLVKLAALLLVAWLAVELAFGGPAGLGDWLVDNPDRLEAFQAGAASPEWTGLIFLAFAAAFLLPRQFHMLFTENLQDQGMRTASWGFPLFLLLLAMAIPPLMWAGQAMGLSTPADYTVLGVAGESGSAAVVLFTYLGGISAASAMIIVSTLALSSMCLNHLVLPVMRITGRQDLYRTLRWTRRALIAAVIAAGYLFYLSLERTEGLVSWGLISFLAMAQLIPGVLAVLYWPGATRQGFVSGLLAGGTIWGVAALLPALSTMGPIRIIGLDLSVAQSPAHFGALAFWSVATNALVFTAVSLLTRQAPRESEAASACREVSTRIPAGSVIAESPAQMVDQLAPVTGLPAARAEIAKGLEDLDLAWTENRPDRLQQLREQVRRNLSGMMGPVLARDIVDECLRLDADSRSAVAQNVRMIEERLERARGGFQGIAAELDALRRYHRQILEDLPLGVVAVTPAGRIARWNPAMDQMTGISAGRALGRSMIELPEPWGELLSGFIGEDESHAYKRPVVLAGGTRWMSLHKAMIGAPGGTPNGDRLLLLEDVTDVQRLENELAHSERLASIGRLAAGVAHEIGNPITGIACLAQELREDRADDHARQILEQTERISHIVQTLVDYAHAGRGEASTRPEPTALQPVVEEAERLVRLNPRSRGIVFIPRLPGDAAVMADHQRLVQVLVNVYSNAVDACDPGGEITTVARLQRDGVSLRILDTGHGIPSGIRDKVMEPFFTTKTPGHGTGLGLALAQNIISNYGGSLRIQPRRGRSGGTEVMIRLPRAQITDREVEPVHG</sequence>
<comment type="similarity">
    <text evidence="3">Belongs to the sodium:solute symporter (SSF) (TC 2.A.21) family.</text>
</comment>
<dbReference type="GO" id="GO:0005524">
    <property type="term" value="F:ATP binding"/>
    <property type="evidence" value="ECO:0007669"/>
    <property type="project" value="UniProtKB-KW"/>
</dbReference>
<dbReference type="InterPro" id="IPR038377">
    <property type="entry name" value="Na/Glc_symporter_sf"/>
</dbReference>
<evidence type="ECO:0000256" key="9">
    <source>
        <dbReference type="ARBA" id="ARBA00022777"/>
    </source>
</evidence>
<dbReference type="SMART" id="SM00388">
    <property type="entry name" value="HisKA"/>
    <property type="match status" value="1"/>
</dbReference>
<keyword evidence="7 14" id="KW-0812">Transmembrane</keyword>
<feature type="transmembrane region" description="Helical" evidence="14">
    <location>
        <begin position="6"/>
        <end position="23"/>
    </location>
</feature>
<dbReference type="InterPro" id="IPR013767">
    <property type="entry name" value="PAS_fold"/>
</dbReference>
<feature type="transmembrane region" description="Helical" evidence="14">
    <location>
        <begin position="374"/>
        <end position="390"/>
    </location>
</feature>
<keyword evidence="11 14" id="KW-1133">Transmembrane helix</keyword>
<evidence type="ECO:0000256" key="2">
    <source>
        <dbReference type="ARBA" id="ARBA00004141"/>
    </source>
</evidence>
<dbReference type="PROSITE" id="PS50283">
    <property type="entry name" value="NA_SOLUT_SYMP_3"/>
    <property type="match status" value="1"/>
</dbReference>
<keyword evidence="9" id="KW-0418">Kinase</keyword>
<dbReference type="EMBL" id="JBAKFJ010000001">
    <property type="protein sequence ID" value="MEX0386442.1"/>
    <property type="molecule type" value="Genomic_DNA"/>
</dbReference>
<evidence type="ECO:0000256" key="1">
    <source>
        <dbReference type="ARBA" id="ARBA00000085"/>
    </source>
</evidence>
<name>A0ABV3S8K2_9GAMM</name>
<accession>A0ABV3S8K2</accession>
<dbReference type="Gene3D" id="1.20.1730.10">
    <property type="entry name" value="Sodium/glucose cotransporter"/>
    <property type="match status" value="1"/>
</dbReference>
<feature type="transmembrane region" description="Helical" evidence="14">
    <location>
        <begin position="35"/>
        <end position="56"/>
    </location>
</feature>
<proteinExistence type="inferred from homology"/>
<dbReference type="Pfam" id="PF00512">
    <property type="entry name" value="HisKA"/>
    <property type="match status" value="1"/>
</dbReference>
<feature type="transmembrane region" description="Helical" evidence="14">
    <location>
        <begin position="153"/>
        <end position="171"/>
    </location>
</feature>
<dbReference type="InterPro" id="IPR003594">
    <property type="entry name" value="HATPase_dom"/>
</dbReference>
<dbReference type="InterPro" id="IPR000014">
    <property type="entry name" value="PAS"/>
</dbReference>
<keyword evidence="5" id="KW-0597">Phosphoprotein</keyword>
<dbReference type="CDD" id="cd00130">
    <property type="entry name" value="PAS"/>
    <property type="match status" value="1"/>
</dbReference>
<dbReference type="InterPro" id="IPR036890">
    <property type="entry name" value="HATPase_C_sf"/>
</dbReference>
<dbReference type="Gene3D" id="1.10.287.130">
    <property type="match status" value="1"/>
</dbReference>
<dbReference type="Pfam" id="PF02518">
    <property type="entry name" value="HATPase_c"/>
    <property type="match status" value="1"/>
</dbReference>
<comment type="caution">
    <text evidence="17">The sequence shown here is derived from an EMBL/GenBank/DDBJ whole genome shotgun (WGS) entry which is preliminary data.</text>
</comment>
<dbReference type="SUPFAM" id="SSF55785">
    <property type="entry name" value="PYP-like sensor domain (PAS domain)"/>
    <property type="match status" value="1"/>
</dbReference>
<reference evidence="17 18" key="1">
    <citation type="submission" date="2024-02" db="EMBL/GenBank/DDBJ databases">
        <title>New especies of Spiribacter isolated from saline water.</title>
        <authorList>
            <person name="Leon M.J."/>
            <person name="De La Haba R."/>
            <person name="Sanchez-Porro C."/>
            <person name="Ventosa A."/>
        </authorList>
    </citation>
    <scope>NUCLEOTIDE SEQUENCE [LARGE SCALE GENOMIC DNA]</scope>
    <source>
        <strain evidence="18">ag22IC4-227</strain>
    </source>
</reference>
<evidence type="ECO:0000259" key="16">
    <source>
        <dbReference type="PROSITE" id="PS50112"/>
    </source>
</evidence>
<keyword evidence="10 17" id="KW-0067">ATP-binding</keyword>
<feature type="transmembrane region" description="Helical" evidence="14">
    <location>
        <begin position="230"/>
        <end position="253"/>
    </location>
</feature>
<dbReference type="Gene3D" id="3.30.565.10">
    <property type="entry name" value="Histidine kinase-like ATPase, C-terminal domain"/>
    <property type="match status" value="1"/>
</dbReference>
<dbReference type="InterPro" id="IPR035965">
    <property type="entry name" value="PAS-like_dom_sf"/>
</dbReference>
<evidence type="ECO:0000313" key="17">
    <source>
        <dbReference type="EMBL" id="MEX0386442.1"/>
    </source>
</evidence>
<comment type="catalytic activity">
    <reaction evidence="1">
        <text>ATP + protein L-histidine = ADP + protein N-phospho-L-histidine.</text>
        <dbReference type="EC" id="2.7.13.3"/>
    </reaction>
</comment>
<evidence type="ECO:0000256" key="5">
    <source>
        <dbReference type="ARBA" id="ARBA00022553"/>
    </source>
</evidence>
<feature type="transmembrane region" description="Helical" evidence="14">
    <location>
        <begin position="396"/>
        <end position="420"/>
    </location>
</feature>
<dbReference type="EC" id="2.7.13.3" evidence="4"/>
<dbReference type="InterPro" id="IPR004358">
    <property type="entry name" value="Sig_transdc_His_kin-like_C"/>
</dbReference>
<feature type="transmembrane region" description="Helical" evidence="14">
    <location>
        <begin position="325"/>
        <end position="353"/>
    </location>
</feature>
<dbReference type="InterPro" id="IPR036097">
    <property type="entry name" value="HisK_dim/P_sf"/>
</dbReference>
<dbReference type="Proteomes" id="UP001556653">
    <property type="component" value="Unassembled WGS sequence"/>
</dbReference>
<dbReference type="PROSITE" id="PS50109">
    <property type="entry name" value="HIS_KIN"/>
    <property type="match status" value="1"/>
</dbReference>
<dbReference type="PROSITE" id="PS50112">
    <property type="entry name" value="PAS"/>
    <property type="match status" value="1"/>
</dbReference>
<keyword evidence="6" id="KW-0808">Transferase</keyword>
<evidence type="ECO:0000259" key="15">
    <source>
        <dbReference type="PROSITE" id="PS50109"/>
    </source>
</evidence>
<evidence type="ECO:0000256" key="13">
    <source>
        <dbReference type="ARBA" id="ARBA00023136"/>
    </source>
</evidence>
<feature type="domain" description="PAS" evidence="16">
    <location>
        <begin position="627"/>
        <end position="680"/>
    </location>
</feature>
<evidence type="ECO:0000256" key="6">
    <source>
        <dbReference type="ARBA" id="ARBA00022679"/>
    </source>
</evidence>
<comment type="subcellular location">
    <subcellularLocation>
        <location evidence="2">Membrane</location>
        <topology evidence="2">Multi-pass membrane protein</topology>
    </subcellularLocation>
</comment>
<dbReference type="Pfam" id="PF00989">
    <property type="entry name" value="PAS"/>
    <property type="match status" value="1"/>
</dbReference>
<evidence type="ECO:0000256" key="7">
    <source>
        <dbReference type="ARBA" id="ARBA00022692"/>
    </source>
</evidence>
<keyword evidence="8" id="KW-0547">Nucleotide-binding</keyword>
<keyword evidence="12" id="KW-0902">Two-component regulatory system</keyword>
<feature type="transmembrane region" description="Helical" evidence="14">
    <location>
        <begin position="183"/>
        <end position="210"/>
    </location>
</feature>
<evidence type="ECO:0000256" key="8">
    <source>
        <dbReference type="ARBA" id="ARBA00022741"/>
    </source>
</evidence>
<feature type="transmembrane region" description="Helical" evidence="14">
    <location>
        <begin position="114"/>
        <end position="133"/>
    </location>
</feature>
<dbReference type="Gene3D" id="3.30.450.20">
    <property type="entry name" value="PAS domain"/>
    <property type="match status" value="1"/>
</dbReference>
<protein>
    <recommendedName>
        <fullName evidence="4">histidine kinase</fullName>
        <ecNumber evidence="4">2.7.13.3</ecNumber>
    </recommendedName>
</protein>
<evidence type="ECO:0000256" key="3">
    <source>
        <dbReference type="ARBA" id="ARBA00006434"/>
    </source>
</evidence>
<dbReference type="SMART" id="SM00387">
    <property type="entry name" value="HATPase_c"/>
    <property type="match status" value="1"/>
</dbReference>
<dbReference type="InterPro" id="IPR005467">
    <property type="entry name" value="His_kinase_dom"/>
</dbReference>
<dbReference type="PRINTS" id="PR00344">
    <property type="entry name" value="BCTRLSENSOR"/>
</dbReference>
<feature type="transmembrane region" description="Helical" evidence="14">
    <location>
        <begin position="68"/>
        <end position="93"/>
    </location>
</feature>
<dbReference type="InterPro" id="IPR003661">
    <property type="entry name" value="HisK_dim/P_dom"/>
</dbReference>
<organism evidence="17 18">
    <name type="scientific">Spiribacter onubensis</name>
    <dbReference type="NCBI Taxonomy" id="3122420"/>
    <lineage>
        <taxon>Bacteria</taxon>
        <taxon>Pseudomonadati</taxon>
        <taxon>Pseudomonadota</taxon>
        <taxon>Gammaproteobacteria</taxon>
        <taxon>Chromatiales</taxon>
        <taxon>Ectothiorhodospiraceae</taxon>
        <taxon>Spiribacter</taxon>
    </lineage>
</organism>